<gene>
    <name evidence="2" type="ORF">E2C01_039182</name>
</gene>
<sequence length="169" mass="19505">MLRESECKEKYFMDSILSRVIKPQALSYSGTKFDGKLTEMFIARTKNRELAKVNRKNNNKKRDYLTTSPRAGSREINSSHSSCISFLALFNLHLCLRLLLLLLRREEVREEQLHLPLGAVAVRGKVQRRVLSGTLLHPFARHCHGQHHRPWESVVVTLVSGGSTLVRWW</sequence>
<feature type="region of interest" description="Disordered" evidence="1">
    <location>
        <begin position="54"/>
        <end position="76"/>
    </location>
</feature>
<dbReference type="AlphaFoldDB" id="A0A5B7FK14"/>
<organism evidence="2 3">
    <name type="scientific">Portunus trituberculatus</name>
    <name type="common">Swimming crab</name>
    <name type="synonym">Neptunus trituberculatus</name>
    <dbReference type="NCBI Taxonomy" id="210409"/>
    <lineage>
        <taxon>Eukaryota</taxon>
        <taxon>Metazoa</taxon>
        <taxon>Ecdysozoa</taxon>
        <taxon>Arthropoda</taxon>
        <taxon>Crustacea</taxon>
        <taxon>Multicrustacea</taxon>
        <taxon>Malacostraca</taxon>
        <taxon>Eumalacostraca</taxon>
        <taxon>Eucarida</taxon>
        <taxon>Decapoda</taxon>
        <taxon>Pleocyemata</taxon>
        <taxon>Brachyura</taxon>
        <taxon>Eubrachyura</taxon>
        <taxon>Portunoidea</taxon>
        <taxon>Portunidae</taxon>
        <taxon>Portuninae</taxon>
        <taxon>Portunus</taxon>
    </lineage>
</organism>
<accession>A0A5B7FK14</accession>
<reference evidence="2 3" key="1">
    <citation type="submission" date="2019-05" db="EMBL/GenBank/DDBJ databases">
        <title>Another draft genome of Portunus trituberculatus and its Hox gene families provides insights of decapod evolution.</title>
        <authorList>
            <person name="Jeong J.-H."/>
            <person name="Song I."/>
            <person name="Kim S."/>
            <person name="Choi T."/>
            <person name="Kim D."/>
            <person name="Ryu S."/>
            <person name="Kim W."/>
        </authorList>
    </citation>
    <scope>NUCLEOTIDE SEQUENCE [LARGE SCALE GENOMIC DNA]</scope>
    <source>
        <tissue evidence="2">Muscle</tissue>
    </source>
</reference>
<dbReference type="Proteomes" id="UP000324222">
    <property type="component" value="Unassembled WGS sequence"/>
</dbReference>
<comment type="caution">
    <text evidence="2">The sequence shown here is derived from an EMBL/GenBank/DDBJ whole genome shotgun (WGS) entry which is preliminary data.</text>
</comment>
<evidence type="ECO:0000313" key="3">
    <source>
        <dbReference type="Proteomes" id="UP000324222"/>
    </source>
</evidence>
<keyword evidence="3" id="KW-1185">Reference proteome</keyword>
<evidence type="ECO:0000256" key="1">
    <source>
        <dbReference type="SAM" id="MobiDB-lite"/>
    </source>
</evidence>
<evidence type="ECO:0000313" key="2">
    <source>
        <dbReference type="EMBL" id="MPC45483.1"/>
    </source>
</evidence>
<name>A0A5B7FK14_PORTR</name>
<feature type="compositionally biased region" description="Polar residues" evidence="1">
    <location>
        <begin position="65"/>
        <end position="76"/>
    </location>
</feature>
<proteinExistence type="predicted"/>
<dbReference type="EMBL" id="VSRR010006749">
    <property type="protein sequence ID" value="MPC45483.1"/>
    <property type="molecule type" value="Genomic_DNA"/>
</dbReference>
<protein>
    <submittedName>
        <fullName evidence="2">Uncharacterized protein</fullName>
    </submittedName>
</protein>